<feature type="domain" description="PepSY" evidence="3">
    <location>
        <begin position="119"/>
        <end position="177"/>
    </location>
</feature>
<protein>
    <submittedName>
        <fullName evidence="4">PepSY domain-containing protein</fullName>
    </submittedName>
</protein>
<dbReference type="Gene3D" id="3.10.450.40">
    <property type="match status" value="1"/>
</dbReference>
<dbReference type="Proteomes" id="UP001382904">
    <property type="component" value="Unassembled WGS sequence"/>
</dbReference>
<keyword evidence="5" id="KW-1185">Reference proteome</keyword>
<feature type="chain" id="PRO_5047221188" evidence="2">
    <location>
        <begin position="24"/>
        <end position="185"/>
    </location>
</feature>
<evidence type="ECO:0000256" key="2">
    <source>
        <dbReference type="SAM" id="SignalP"/>
    </source>
</evidence>
<name>A0ABU8U3H1_9ACTN</name>
<comment type="caution">
    <text evidence="4">The sequence shown here is derived from an EMBL/GenBank/DDBJ whole genome shotgun (WGS) entry which is preliminary data.</text>
</comment>
<accession>A0ABU8U3H1</accession>
<organism evidence="4 5">
    <name type="scientific">Streptomyces caledonius</name>
    <dbReference type="NCBI Taxonomy" id="3134107"/>
    <lineage>
        <taxon>Bacteria</taxon>
        <taxon>Bacillati</taxon>
        <taxon>Actinomycetota</taxon>
        <taxon>Actinomycetes</taxon>
        <taxon>Kitasatosporales</taxon>
        <taxon>Streptomycetaceae</taxon>
        <taxon>Streptomyces</taxon>
    </lineage>
</organism>
<evidence type="ECO:0000259" key="3">
    <source>
        <dbReference type="Pfam" id="PF03413"/>
    </source>
</evidence>
<sequence length="185" mass="19291">MQRTLYVSAAASVVLMVGGPVAAATAASADTARAVAAVAAVSAVPTAETAEEASAAALKHYPGVVESLDKDGTVWNVDVITKDGKGHAELEVAADGTVTERNRDTNENAAEHKELLAAKVTADQAMKAALAAHPGQVWSVQWEDDEDGNAHYWEVEVRSSDGTSWTAHVDHATGKVTQSKTDDNN</sequence>
<reference evidence="4 5" key="1">
    <citation type="submission" date="2024-03" db="EMBL/GenBank/DDBJ databases">
        <title>Novel Streptomyces species of biotechnological and ecological value are a feature of Machair soil.</title>
        <authorList>
            <person name="Prole J.R."/>
            <person name="Goodfellow M."/>
            <person name="Allenby N."/>
            <person name="Ward A.C."/>
        </authorList>
    </citation>
    <scope>NUCLEOTIDE SEQUENCE [LARGE SCALE GENOMIC DNA]</scope>
    <source>
        <strain evidence="4 5">MS1.HAVA.3</strain>
    </source>
</reference>
<proteinExistence type="predicted"/>
<dbReference type="Pfam" id="PF03413">
    <property type="entry name" value="PepSY"/>
    <property type="match status" value="1"/>
</dbReference>
<keyword evidence="2" id="KW-0732">Signal</keyword>
<feature type="region of interest" description="Disordered" evidence="1">
    <location>
        <begin position="162"/>
        <end position="185"/>
    </location>
</feature>
<dbReference type="EMBL" id="JBBKAM010000002">
    <property type="protein sequence ID" value="MEJ8642430.1"/>
    <property type="molecule type" value="Genomic_DNA"/>
</dbReference>
<gene>
    <name evidence="4" type="ORF">WKI68_15445</name>
</gene>
<evidence type="ECO:0000313" key="4">
    <source>
        <dbReference type="EMBL" id="MEJ8642430.1"/>
    </source>
</evidence>
<feature type="signal peptide" evidence="2">
    <location>
        <begin position="1"/>
        <end position="23"/>
    </location>
</feature>
<dbReference type="InterPro" id="IPR025711">
    <property type="entry name" value="PepSY"/>
</dbReference>
<evidence type="ECO:0000256" key="1">
    <source>
        <dbReference type="SAM" id="MobiDB-lite"/>
    </source>
</evidence>
<evidence type="ECO:0000313" key="5">
    <source>
        <dbReference type="Proteomes" id="UP001382904"/>
    </source>
</evidence>